<comment type="caution">
    <text evidence="1">The sequence shown here is derived from an EMBL/GenBank/DDBJ whole genome shotgun (WGS) entry which is preliminary data.</text>
</comment>
<name>A0A556QN64_9BACT</name>
<sequence>MSTLPDRKREARLALLARYSKRPRTALPAVTRPFIVSLTTYGERLKRVHIAIETLLGQTVQPLRLILWIDDSVKDREISTALRRQSRRGLEIRRAPDLGPIPK</sequence>
<evidence type="ECO:0000313" key="2">
    <source>
        <dbReference type="Proteomes" id="UP000315648"/>
    </source>
</evidence>
<dbReference type="AlphaFoldDB" id="A0A556QN64"/>
<gene>
    <name evidence="1" type="ORF">FPL22_01825</name>
</gene>
<dbReference type="RefSeq" id="WP_144228416.1">
    <property type="nucleotide sequence ID" value="NZ_CBCRVV010000001.1"/>
</dbReference>
<evidence type="ECO:0000313" key="1">
    <source>
        <dbReference type="EMBL" id="TSJ78075.1"/>
    </source>
</evidence>
<proteinExistence type="predicted"/>
<evidence type="ECO:0008006" key="3">
    <source>
        <dbReference type="Google" id="ProtNLM"/>
    </source>
</evidence>
<accession>A0A556QN64</accession>
<protein>
    <recommendedName>
        <fullName evidence="3">Glycosyltransferase</fullName>
    </recommendedName>
</protein>
<organism evidence="1 2">
    <name type="scientific">Rariglobus hedericola</name>
    <dbReference type="NCBI Taxonomy" id="2597822"/>
    <lineage>
        <taxon>Bacteria</taxon>
        <taxon>Pseudomonadati</taxon>
        <taxon>Verrucomicrobiota</taxon>
        <taxon>Opitutia</taxon>
        <taxon>Opitutales</taxon>
        <taxon>Opitutaceae</taxon>
        <taxon>Rariglobus</taxon>
    </lineage>
</organism>
<dbReference type="EMBL" id="VMBG01000001">
    <property type="protein sequence ID" value="TSJ78075.1"/>
    <property type="molecule type" value="Genomic_DNA"/>
</dbReference>
<dbReference type="Proteomes" id="UP000315648">
    <property type="component" value="Unassembled WGS sequence"/>
</dbReference>
<keyword evidence="2" id="KW-1185">Reference proteome</keyword>
<reference evidence="1 2" key="1">
    <citation type="submission" date="2019-07" db="EMBL/GenBank/DDBJ databases">
        <title>Description of 53C-WASEF.</title>
        <authorList>
            <person name="Pitt A."/>
            <person name="Hahn M.W."/>
        </authorList>
    </citation>
    <scope>NUCLEOTIDE SEQUENCE [LARGE SCALE GENOMIC DNA]</scope>
    <source>
        <strain evidence="1 2">53C-WASEF</strain>
    </source>
</reference>
<dbReference type="OrthoDB" id="5465469at2"/>